<dbReference type="AlphaFoldDB" id="A0ABD3XTS3"/>
<feature type="compositionally biased region" description="Basic and acidic residues" evidence="1">
    <location>
        <begin position="58"/>
        <end position="69"/>
    </location>
</feature>
<evidence type="ECO:0000313" key="3">
    <source>
        <dbReference type="Proteomes" id="UP001634394"/>
    </source>
</evidence>
<evidence type="ECO:0000256" key="1">
    <source>
        <dbReference type="SAM" id="MobiDB-lite"/>
    </source>
</evidence>
<feature type="region of interest" description="Disordered" evidence="1">
    <location>
        <begin position="50"/>
        <end position="103"/>
    </location>
</feature>
<feature type="compositionally biased region" description="Low complexity" evidence="1">
    <location>
        <begin position="88"/>
        <end position="103"/>
    </location>
</feature>
<name>A0ABD3XTS3_SINWO</name>
<dbReference type="EMBL" id="JBJQND010000001">
    <property type="protein sequence ID" value="KAL3889407.1"/>
    <property type="molecule type" value="Genomic_DNA"/>
</dbReference>
<reference evidence="2 3" key="1">
    <citation type="submission" date="2024-11" db="EMBL/GenBank/DDBJ databases">
        <title>Chromosome-level genome assembly of the freshwater bivalve Anodonta woodiana.</title>
        <authorList>
            <person name="Chen X."/>
        </authorList>
    </citation>
    <scope>NUCLEOTIDE SEQUENCE [LARGE SCALE GENOMIC DNA]</scope>
    <source>
        <strain evidence="2">MN2024</strain>
        <tissue evidence="2">Gills</tissue>
    </source>
</reference>
<protein>
    <submittedName>
        <fullName evidence="2">Uncharacterized protein</fullName>
    </submittedName>
</protein>
<gene>
    <name evidence="2" type="ORF">ACJMK2_001751</name>
</gene>
<organism evidence="2 3">
    <name type="scientific">Sinanodonta woodiana</name>
    <name type="common">Chinese pond mussel</name>
    <name type="synonym">Anodonta woodiana</name>
    <dbReference type="NCBI Taxonomy" id="1069815"/>
    <lineage>
        <taxon>Eukaryota</taxon>
        <taxon>Metazoa</taxon>
        <taxon>Spiralia</taxon>
        <taxon>Lophotrochozoa</taxon>
        <taxon>Mollusca</taxon>
        <taxon>Bivalvia</taxon>
        <taxon>Autobranchia</taxon>
        <taxon>Heteroconchia</taxon>
        <taxon>Palaeoheterodonta</taxon>
        <taxon>Unionida</taxon>
        <taxon>Unionoidea</taxon>
        <taxon>Unionidae</taxon>
        <taxon>Unioninae</taxon>
        <taxon>Sinanodonta</taxon>
    </lineage>
</organism>
<comment type="caution">
    <text evidence="2">The sequence shown here is derived from an EMBL/GenBank/DDBJ whole genome shotgun (WGS) entry which is preliminary data.</text>
</comment>
<keyword evidence="3" id="KW-1185">Reference proteome</keyword>
<feature type="non-terminal residue" evidence="2">
    <location>
        <position position="1"/>
    </location>
</feature>
<sequence length="103" mass="11626">CHHCMYRDVRNYLRHWEEIQIMSNMPTNLQQTQLPSSASTTDTKIRTGYVQTIGSKSKGRDTANKRYIDPKLFLPPRVKEKPSGGIASNVSSTRSPSTSMPVD</sequence>
<proteinExistence type="predicted"/>
<dbReference type="Proteomes" id="UP001634394">
    <property type="component" value="Unassembled WGS sequence"/>
</dbReference>
<accession>A0ABD3XTS3</accession>
<evidence type="ECO:0000313" key="2">
    <source>
        <dbReference type="EMBL" id="KAL3889407.1"/>
    </source>
</evidence>